<accession>A0A6D2KNB2</accession>
<name>A0A6D2KNB2_9BRAS</name>
<dbReference type="Proteomes" id="UP000467841">
    <property type="component" value="Unassembled WGS sequence"/>
</dbReference>
<evidence type="ECO:0000313" key="1">
    <source>
        <dbReference type="EMBL" id="CAA7050532.1"/>
    </source>
</evidence>
<dbReference type="AlphaFoldDB" id="A0A6D2KNB2"/>
<comment type="caution">
    <text evidence="1">The sequence shown here is derived from an EMBL/GenBank/DDBJ whole genome shotgun (WGS) entry which is preliminary data.</text>
</comment>
<proteinExistence type="predicted"/>
<protein>
    <submittedName>
        <fullName evidence="1">Uncharacterized protein</fullName>
    </submittedName>
</protein>
<organism evidence="1 2">
    <name type="scientific">Microthlaspi erraticum</name>
    <dbReference type="NCBI Taxonomy" id="1685480"/>
    <lineage>
        <taxon>Eukaryota</taxon>
        <taxon>Viridiplantae</taxon>
        <taxon>Streptophyta</taxon>
        <taxon>Embryophyta</taxon>
        <taxon>Tracheophyta</taxon>
        <taxon>Spermatophyta</taxon>
        <taxon>Magnoliopsida</taxon>
        <taxon>eudicotyledons</taxon>
        <taxon>Gunneridae</taxon>
        <taxon>Pentapetalae</taxon>
        <taxon>rosids</taxon>
        <taxon>malvids</taxon>
        <taxon>Brassicales</taxon>
        <taxon>Brassicaceae</taxon>
        <taxon>Coluteocarpeae</taxon>
        <taxon>Microthlaspi</taxon>
    </lineage>
</organism>
<evidence type="ECO:0000313" key="2">
    <source>
        <dbReference type="Proteomes" id="UP000467841"/>
    </source>
</evidence>
<keyword evidence="2" id="KW-1185">Reference proteome</keyword>
<reference evidence="1" key="1">
    <citation type="submission" date="2020-01" db="EMBL/GenBank/DDBJ databases">
        <authorList>
            <person name="Mishra B."/>
        </authorList>
    </citation>
    <scope>NUCLEOTIDE SEQUENCE [LARGE SCALE GENOMIC DNA]</scope>
</reference>
<dbReference type="EMBL" id="CACVBM020001451">
    <property type="protein sequence ID" value="CAA7050532.1"/>
    <property type="molecule type" value="Genomic_DNA"/>
</dbReference>
<gene>
    <name evidence="1" type="ORF">MERR_LOCUS37767</name>
</gene>
<sequence>MNYGVYLHVSHILHQMLRRLMQDETRHNQLEYRPTRLNVFLLVTGDHVFNKVMMDLKEMGITVLLARPEDVEQADANFGEGFNAVWFVE</sequence>